<evidence type="ECO:0000256" key="1">
    <source>
        <dbReference type="PROSITE-ProRule" id="PRU00175"/>
    </source>
</evidence>
<dbReference type="Gene3D" id="3.30.40.10">
    <property type="entry name" value="Zinc/RING finger domain, C3HC4 (zinc finger)"/>
    <property type="match status" value="1"/>
</dbReference>
<dbReference type="InterPro" id="IPR001841">
    <property type="entry name" value="Znf_RING"/>
</dbReference>
<reference evidence="3 4" key="1">
    <citation type="journal article" date="2019" name="PLoS Negl. Trop. Dis.">
        <title>Whole genome sequencing of Entamoeba nuttalli reveals mammalian host-related molecular signatures and a novel octapeptide-repeat surface protein.</title>
        <authorList>
            <person name="Tanaka M."/>
            <person name="Makiuchi T."/>
            <person name="Komiyama T."/>
            <person name="Shiina T."/>
            <person name="Osaki K."/>
            <person name="Tachibana H."/>
        </authorList>
    </citation>
    <scope>NUCLEOTIDE SEQUENCE [LARGE SCALE GENOMIC DNA]</scope>
    <source>
        <strain evidence="3 4">P19-061405</strain>
    </source>
</reference>
<dbReference type="PROSITE" id="PS50089">
    <property type="entry name" value="ZF_RING_2"/>
    <property type="match status" value="1"/>
</dbReference>
<evidence type="ECO:0000313" key="4">
    <source>
        <dbReference type="Proteomes" id="UP001628156"/>
    </source>
</evidence>
<keyword evidence="4" id="KW-1185">Reference proteome</keyword>
<gene>
    <name evidence="3" type="ORF">ENUP19_0161G0031</name>
</gene>
<name>A0ABQ0DLZ9_9EUKA</name>
<dbReference type="EMBL" id="BAAFRS010000161">
    <property type="protein sequence ID" value="GAB1223773.1"/>
    <property type="molecule type" value="Genomic_DNA"/>
</dbReference>
<organism evidence="3 4">
    <name type="scientific">Entamoeba nuttalli</name>
    <dbReference type="NCBI Taxonomy" id="412467"/>
    <lineage>
        <taxon>Eukaryota</taxon>
        <taxon>Amoebozoa</taxon>
        <taxon>Evosea</taxon>
        <taxon>Archamoebae</taxon>
        <taxon>Mastigamoebida</taxon>
        <taxon>Entamoebidae</taxon>
        <taxon>Entamoeba</taxon>
    </lineage>
</organism>
<keyword evidence="1" id="KW-0862">Zinc</keyword>
<dbReference type="SUPFAM" id="SSF57850">
    <property type="entry name" value="RING/U-box"/>
    <property type="match status" value="1"/>
</dbReference>
<feature type="domain" description="RING-type" evidence="2">
    <location>
        <begin position="159"/>
        <end position="195"/>
    </location>
</feature>
<protein>
    <recommendedName>
        <fullName evidence="2">RING-type domain-containing protein</fullName>
    </recommendedName>
</protein>
<evidence type="ECO:0000259" key="2">
    <source>
        <dbReference type="PROSITE" id="PS50089"/>
    </source>
</evidence>
<sequence length="199" mass="22975">MSSENTYYCENCHKKYNRNKGILICPFCGSDFVVEQPFVMFKKMPIPENEMIRRSYNQSFNDYSQPDLIDFPHPSSGRIPFHPDPMSYSGDLYMPQPRIRNPIQIYPRNPYTGSSHEPYLGIYDRGNFGTINDISYNRPTQPLRPMASSSLQVIPKELCIFCEKELEKGEDIITLTCGHQCHSHCVKSSHCPICTSLYN</sequence>
<proteinExistence type="predicted"/>
<evidence type="ECO:0000313" key="3">
    <source>
        <dbReference type="EMBL" id="GAB1223773.1"/>
    </source>
</evidence>
<keyword evidence="1" id="KW-0863">Zinc-finger</keyword>
<comment type="caution">
    <text evidence="3">The sequence shown here is derived from an EMBL/GenBank/DDBJ whole genome shotgun (WGS) entry which is preliminary data.</text>
</comment>
<keyword evidence="1" id="KW-0479">Metal-binding</keyword>
<dbReference type="Proteomes" id="UP001628156">
    <property type="component" value="Unassembled WGS sequence"/>
</dbReference>
<accession>A0ABQ0DLZ9</accession>
<dbReference type="InterPro" id="IPR013083">
    <property type="entry name" value="Znf_RING/FYVE/PHD"/>
</dbReference>